<dbReference type="EMBL" id="AOFD01000069">
    <property type="protein sequence ID" value="ELT42995.1"/>
    <property type="molecule type" value="Genomic_DNA"/>
</dbReference>
<dbReference type="Proteomes" id="UP000011189">
    <property type="component" value="Unassembled WGS sequence"/>
</dbReference>
<proteinExistence type="predicted"/>
<name>L8TMB9_9MICC</name>
<reference evidence="2" key="1">
    <citation type="journal article" date="2013" name="Genome Announc.">
        <title>Draft Genome Sequence of the 2-Chloro-4-Nitrophenol-Degrading Bacterium Arthrobacter sp. Strain SJCon.</title>
        <authorList>
            <person name="Vikram S."/>
            <person name="Kumar S."/>
            <person name="Vaidya B."/>
            <person name="Pinnaka A.K."/>
            <person name="Raghava G.P."/>
        </authorList>
    </citation>
    <scope>NUCLEOTIDE SEQUENCE [LARGE SCALE GENOMIC DNA]</scope>
    <source>
        <strain evidence="2">SJCon</strain>
    </source>
</reference>
<gene>
    <name evidence="1" type="ORF">G205_21009</name>
</gene>
<dbReference type="AlphaFoldDB" id="L8TMB9"/>
<keyword evidence="2" id="KW-1185">Reference proteome</keyword>
<evidence type="ECO:0000313" key="1">
    <source>
        <dbReference type="EMBL" id="ELT42995.1"/>
    </source>
</evidence>
<accession>L8TMB9</accession>
<evidence type="ECO:0000313" key="2">
    <source>
        <dbReference type="Proteomes" id="UP000011189"/>
    </source>
</evidence>
<sequence>MWSLLFQKKGESPVFCTRGAGRTCGFEGQDPDAERGATQIEYLFIVPDERRDFDLARRRPWKGRH</sequence>
<organism evidence="1 2">
    <name type="scientific">Arthrobacter nitrophenolicus</name>
    <dbReference type="NCBI Taxonomy" id="683150"/>
    <lineage>
        <taxon>Bacteria</taxon>
        <taxon>Bacillati</taxon>
        <taxon>Actinomycetota</taxon>
        <taxon>Actinomycetes</taxon>
        <taxon>Micrococcales</taxon>
        <taxon>Micrococcaceae</taxon>
        <taxon>Arthrobacter</taxon>
    </lineage>
</organism>
<protein>
    <submittedName>
        <fullName evidence="1">Uncharacterized protein</fullName>
    </submittedName>
</protein>
<comment type="caution">
    <text evidence="1">The sequence shown here is derived from an EMBL/GenBank/DDBJ whole genome shotgun (WGS) entry which is preliminary data.</text>
</comment>